<comment type="caution">
    <text evidence="1">The sequence shown here is derived from an EMBL/GenBank/DDBJ whole genome shotgun (WGS) entry which is preliminary data.</text>
</comment>
<evidence type="ECO:0000313" key="2">
    <source>
        <dbReference type="Proteomes" id="UP000636479"/>
    </source>
</evidence>
<dbReference type="GeneID" id="59350849"/>
<dbReference type="AlphaFoldDB" id="A0A8H6VUW2"/>
<dbReference type="EMBL" id="JACAZF010000011">
    <property type="protein sequence ID" value="KAF7292831.1"/>
    <property type="molecule type" value="Genomic_DNA"/>
</dbReference>
<name>A0A8H6VUW2_9AGAR</name>
<accession>A0A8H6VUW2</accession>
<gene>
    <name evidence="1" type="ORF">MIND_01182100</name>
</gene>
<protein>
    <submittedName>
        <fullName evidence="1">Uncharacterized protein</fullName>
    </submittedName>
</protein>
<reference evidence="1" key="1">
    <citation type="submission" date="2020-05" db="EMBL/GenBank/DDBJ databases">
        <title>Mycena genomes resolve the evolution of fungal bioluminescence.</title>
        <authorList>
            <person name="Tsai I.J."/>
        </authorList>
    </citation>
    <scope>NUCLEOTIDE SEQUENCE</scope>
    <source>
        <strain evidence="1">171206Taipei</strain>
    </source>
</reference>
<dbReference type="RefSeq" id="XP_037215259.1">
    <property type="nucleotide sequence ID" value="XM_037368333.1"/>
</dbReference>
<organism evidence="1 2">
    <name type="scientific">Mycena indigotica</name>
    <dbReference type="NCBI Taxonomy" id="2126181"/>
    <lineage>
        <taxon>Eukaryota</taxon>
        <taxon>Fungi</taxon>
        <taxon>Dikarya</taxon>
        <taxon>Basidiomycota</taxon>
        <taxon>Agaricomycotina</taxon>
        <taxon>Agaricomycetes</taxon>
        <taxon>Agaricomycetidae</taxon>
        <taxon>Agaricales</taxon>
        <taxon>Marasmiineae</taxon>
        <taxon>Mycenaceae</taxon>
        <taxon>Mycena</taxon>
    </lineage>
</organism>
<keyword evidence="2" id="KW-1185">Reference proteome</keyword>
<proteinExistence type="predicted"/>
<sequence>MDPTLPVIIQTLSAAFPVALAAQKDHELHADLARYNSKLDVHHKAHATDGRVELQNEVMAAVLRHIPHHLFAIPGRSKKLTDFCVSRLESWAVQLNGADSDQYSLSAYIGQKKQEMWINFVGWRHSWSCPSSSRSIFADITSSDNASGRALTPATTSTVQTTPLPFKPEALLAVLATESYLKKNNDAIEENFCVQLVRARRWYMSAVFEDGSLLKEIDEFCKTAVVGLKDEAERLASAMWWCSALAQEKA</sequence>
<dbReference type="Proteomes" id="UP000636479">
    <property type="component" value="Unassembled WGS sequence"/>
</dbReference>
<evidence type="ECO:0000313" key="1">
    <source>
        <dbReference type="EMBL" id="KAF7292831.1"/>
    </source>
</evidence>